<name>A0A067SSB9_GALM3</name>
<evidence type="ECO:0000256" key="1">
    <source>
        <dbReference type="SAM" id="Phobius"/>
    </source>
</evidence>
<dbReference type="AlphaFoldDB" id="A0A067SSB9"/>
<accession>A0A067SSB9</accession>
<organism evidence="2 3">
    <name type="scientific">Galerina marginata (strain CBS 339.88)</name>
    <dbReference type="NCBI Taxonomy" id="685588"/>
    <lineage>
        <taxon>Eukaryota</taxon>
        <taxon>Fungi</taxon>
        <taxon>Dikarya</taxon>
        <taxon>Basidiomycota</taxon>
        <taxon>Agaricomycotina</taxon>
        <taxon>Agaricomycetes</taxon>
        <taxon>Agaricomycetidae</taxon>
        <taxon>Agaricales</taxon>
        <taxon>Agaricineae</taxon>
        <taxon>Strophariaceae</taxon>
        <taxon>Galerina</taxon>
    </lineage>
</organism>
<feature type="transmembrane region" description="Helical" evidence="1">
    <location>
        <begin position="38"/>
        <end position="59"/>
    </location>
</feature>
<protein>
    <submittedName>
        <fullName evidence="2">Uncharacterized protein</fullName>
    </submittedName>
</protein>
<keyword evidence="1" id="KW-0472">Membrane</keyword>
<dbReference type="EMBL" id="KL142396">
    <property type="protein sequence ID" value="KDR70569.1"/>
    <property type="molecule type" value="Genomic_DNA"/>
</dbReference>
<dbReference type="HOGENOM" id="CLU_2483528_0_0_1"/>
<keyword evidence="3" id="KW-1185">Reference proteome</keyword>
<keyword evidence="1" id="KW-1133">Transmembrane helix</keyword>
<evidence type="ECO:0000313" key="2">
    <source>
        <dbReference type="EMBL" id="KDR70569.1"/>
    </source>
</evidence>
<proteinExistence type="predicted"/>
<reference evidence="3" key="1">
    <citation type="journal article" date="2014" name="Proc. Natl. Acad. Sci. U.S.A.">
        <title>Extensive sampling of basidiomycete genomes demonstrates inadequacy of the white-rot/brown-rot paradigm for wood decay fungi.</title>
        <authorList>
            <person name="Riley R."/>
            <person name="Salamov A.A."/>
            <person name="Brown D.W."/>
            <person name="Nagy L.G."/>
            <person name="Floudas D."/>
            <person name="Held B.W."/>
            <person name="Levasseur A."/>
            <person name="Lombard V."/>
            <person name="Morin E."/>
            <person name="Otillar R."/>
            <person name="Lindquist E.A."/>
            <person name="Sun H."/>
            <person name="LaButti K.M."/>
            <person name="Schmutz J."/>
            <person name="Jabbour D."/>
            <person name="Luo H."/>
            <person name="Baker S.E."/>
            <person name="Pisabarro A.G."/>
            <person name="Walton J.D."/>
            <person name="Blanchette R.A."/>
            <person name="Henrissat B."/>
            <person name="Martin F."/>
            <person name="Cullen D."/>
            <person name="Hibbett D.S."/>
            <person name="Grigoriev I.V."/>
        </authorList>
    </citation>
    <scope>NUCLEOTIDE SEQUENCE [LARGE SCALE GENOMIC DNA]</scope>
    <source>
        <strain evidence="3">CBS 339.88</strain>
    </source>
</reference>
<sequence>MVFLISYTFNYLTKHIQGIGLPRLNSRSRRCSKRFCTCIHRVTIALISCFVVASLVMSLNSALSHPLDIRTINALLVFQSCFARLPC</sequence>
<keyword evidence="1" id="KW-0812">Transmembrane</keyword>
<evidence type="ECO:0000313" key="3">
    <source>
        <dbReference type="Proteomes" id="UP000027222"/>
    </source>
</evidence>
<dbReference type="Proteomes" id="UP000027222">
    <property type="component" value="Unassembled WGS sequence"/>
</dbReference>
<gene>
    <name evidence="2" type="ORF">GALMADRAFT_878976</name>
</gene>